<dbReference type="AlphaFoldDB" id="A0A0D2VFA4"/>
<evidence type="ECO:0000256" key="1">
    <source>
        <dbReference type="PROSITE-ProRule" id="PRU00781"/>
    </source>
</evidence>
<dbReference type="EMBL" id="KE346360">
    <property type="protein sequence ID" value="KJE88402.1"/>
    <property type="molecule type" value="Genomic_DNA"/>
</dbReference>
<keyword evidence="1 4" id="KW-0418">Kinase</keyword>
<organism evidence="4 5">
    <name type="scientific">Capsaspora owczarzaki (strain ATCC 30864)</name>
    <dbReference type="NCBI Taxonomy" id="595528"/>
    <lineage>
        <taxon>Eukaryota</taxon>
        <taxon>Filasterea</taxon>
        <taxon>Capsaspora</taxon>
    </lineage>
</organism>
<keyword evidence="5" id="KW-1185">Reference proteome</keyword>
<keyword evidence="1" id="KW-0547">Nucleotide-binding</keyword>
<dbReference type="PROSITE" id="PS51455">
    <property type="entry name" value="PIPK"/>
    <property type="match status" value="1"/>
</dbReference>
<dbReference type="PANTHER" id="PTHR23086">
    <property type="entry name" value="PHOSPHATIDYLINOSITOL-4-PHOSPHATE 5-KINASE"/>
    <property type="match status" value="1"/>
</dbReference>
<dbReference type="InterPro" id="IPR002498">
    <property type="entry name" value="PInositol-4-P-4/5-kinase_core"/>
</dbReference>
<proteinExistence type="predicted"/>
<dbReference type="Gene3D" id="3.30.800.10">
    <property type="entry name" value="Phosphatidylinositol Phosphate Kinase II Beta"/>
    <property type="match status" value="1"/>
</dbReference>
<accession>A0A0D2VFA4</accession>
<dbReference type="PhylomeDB" id="A0A0D2VFA4"/>
<dbReference type="FunFam" id="3.30.810.10:FF:000003">
    <property type="entry name" value="Phosphatidylinositol 5-phosphate 4-kinase type-2 beta"/>
    <property type="match status" value="1"/>
</dbReference>
<dbReference type="InterPro" id="IPR027483">
    <property type="entry name" value="PInositol-4-P-4/5-kinase_C_sf"/>
</dbReference>
<feature type="domain" description="PIPK" evidence="3">
    <location>
        <begin position="111"/>
        <end position="454"/>
    </location>
</feature>
<protein>
    <submittedName>
        <fullName evidence="4">Phosphatidylinositol-5-phosphate 4-kinase type-2 gamma</fullName>
    </submittedName>
</protein>
<dbReference type="OrthoDB" id="20783at2759"/>
<feature type="signal peptide" evidence="2">
    <location>
        <begin position="1"/>
        <end position="25"/>
    </location>
</feature>
<dbReference type="PANTHER" id="PTHR23086:SF8">
    <property type="entry name" value="PHOSPHATIDYLINOSITOL 5-PHOSPHATE 4-KINASE, ISOFORM A"/>
    <property type="match status" value="1"/>
</dbReference>
<reference evidence="5" key="1">
    <citation type="submission" date="2011-02" db="EMBL/GenBank/DDBJ databases">
        <title>The Genome Sequence of Capsaspora owczarzaki ATCC 30864.</title>
        <authorList>
            <person name="Russ C."/>
            <person name="Cuomo C."/>
            <person name="Burger G."/>
            <person name="Gray M.W."/>
            <person name="Holland P.W.H."/>
            <person name="King N."/>
            <person name="Lang F.B.F."/>
            <person name="Roger A.J."/>
            <person name="Ruiz-Trillo I."/>
            <person name="Young S.K."/>
            <person name="Zeng Q."/>
            <person name="Gargeya S."/>
            <person name="Alvarado L."/>
            <person name="Berlin A."/>
            <person name="Chapman S.B."/>
            <person name="Chen Z."/>
            <person name="Freedman E."/>
            <person name="Gellesch M."/>
            <person name="Goldberg J."/>
            <person name="Griggs A."/>
            <person name="Gujja S."/>
            <person name="Heilman E."/>
            <person name="Heiman D."/>
            <person name="Howarth C."/>
            <person name="Mehta T."/>
            <person name="Neiman D."/>
            <person name="Pearson M."/>
            <person name="Roberts A."/>
            <person name="Saif S."/>
            <person name="Shea T."/>
            <person name="Shenoy N."/>
            <person name="Sisk P."/>
            <person name="Stolte C."/>
            <person name="Sykes S."/>
            <person name="White J."/>
            <person name="Yandava C."/>
            <person name="Haas B."/>
            <person name="Nusbaum C."/>
            <person name="Birren B."/>
        </authorList>
    </citation>
    <scope>NUCLEOTIDE SEQUENCE</scope>
    <source>
        <strain evidence="5">ATCC 30864</strain>
    </source>
</reference>
<gene>
    <name evidence="4" type="ORF">CAOG_000062</name>
</gene>
<evidence type="ECO:0000259" key="3">
    <source>
        <dbReference type="PROSITE" id="PS51455"/>
    </source>
</evidence>
<keyword evidence="1" id="KW-0067">ATP-binding</keyword>
<dbReference type="Pfam" id="PF01504">
    <property type="entry name" value="PIP5K"/>
    <property type="match status" value="2"/>
</dbReference>
<dbReference type="GO" id="GO:0005524">
    <property type="term" value="F:ATP binding"/>
    <property type="evidence" value="ECO:0007669"/>
    <property type="project" value="UniProtKB-UniRule"/>
</dbReference>
<dbReference type="GO" id="GO:0005886">
    <property type="term" value="C:plasma membrane"/>
    <property type="evidence" value="ECO:0007669"/>
    <property type="project" value="TreeGrafter"/>
</dbReference>
<evidence type="ECO:0000313" key="4">
    <source>
        <dbReference type="EMBL" id="KJE88402.1"/>
    </source>
</evidence>
<dbReference type="SMART" id="SM00330">
    <property type="entry name" value="PIPKc"/>
    <property type="match status" value="1"/>
</dbReference>
<keyword evidence="2" id="KW-0732">Signal</keyword>
<dbReference type="SUPFAM" id="SSF56104">
    <property type="entry name" value="SAICAR synthase-like"/>
    <property type="match status" value="1"/>
</dbReference>
<evidence type="ECO:0000313" key="5">
    <source>
        <dbReference type="Proteomes" id="UP000008743"/>
    </source>
</evidence>
<dbReference type="Proteomes" id="UP000008743">
    <property type="component" value="Unassembled WGS sequence"/>
</dbReference>
<dbReference type="GO" id="GO:0016309">
    <property type="term" value="F:1-phosphatidylinositol-5-phosphate 4-kinase activity"/>
    <property type="evidence" value="ECO:0007669"/>
    <property type="project" value="TreeGrafter"/>
</dbReference>
<sequence>MAVVCAVQVGVLNLVTCSAPRPCAAARLLFICIDIAITIHRPSSSLLLLPVQSYCTQSFHPIANEYKVSIQARQAKPEGLPRLGSAAGRPPVGRQLYDERIVASRATDIAAASPLQGLLQDQDSQPPVQHVHNLCRWHITLHYGVFFSFVCVSFLYWKEGADIAGAFLMLCHRSDLPMKFKFKEYCPIVLVDLRERFGVDADQYLYSLAGAEPIPVEANGKSGASFYMTHDKRFIVKSMSKIEVDLMHNILPLYHTYIVETSARTLLPQYVGMYRITVDNVETYLLVQRNVFSATHEVQEKYDLKGSTVQRSADGEEIAKGGATLKDNDLRTRNRKLYLGNDIKEQLIATLERDTAFLAKLKLMDYSFLVGIHRTSKGEEPIDQDVDVYSLPSSSEEHDEVYFVAIIDVLTVYGAKKKAAHTAKTMKHGVHAEISTVHPEHYRSRFLEFINTIVE</sequence>
<keyword evidence="1" id="KW-0808">Transferase</keyword>
<dbReference type="GO" id="GO:0046854">
    <property type="term" value="P:phosphatidylinositol phosphate biosynthetic process"/>
    <property type="evidence" value="ECO:0007669"/>
    <property type="project" value="TreeGrafter"/>
</dbReference>
<feature type="non-terminal residue" evidence="4">
    <location>
        <position position="1"/>
    </location>
</feature>
<dbReference type="GO" id="GO:0016308">
    <property type="term" value="F:1-phosphatidylinositol-4-phosphate 5-kinase activity"/>
    <property type="evidence" value="ECO:0007669"/>
    <property type="project" value="TreeGrafter"/>
</dbReference>
<feature type="chain" id="PRO_5002269242" evidence="2">
    <location>
        <begin position="26"/>
        <end position="455"/>
    </location>
</feature>
<name>A0A0D2VFA4_CAPO3</name>
<dbReference type="InterPro" id="IPR027484">
    <property type="entry name" value="PInositol-4-P-5-kinase_N"/>
</dbReference>
<dbReference type="Gene3D" id="3.30.810.10">
    <property type="entry name" value="2-Layer Sandwich"/>
    <property type="match status" value="1"/>
</dbReference>
<dbReference type="InterPro" id="IPR023610">
    <property type="entry name" value="PInositol-4/5-P-5/4-kinase"/>
</dbReference>
<evidence type="ECO:0000256" key="2">
    <source>
        <dbReference type="SAM" id="SignalP"/>
    </source>
</evidence>